<sequence length="206" mass="23080">MSQLFHIHPENPQSRLIQQAADIIKQGGVVVYPTDSGYAIGCNIGNKQAKERIERIRGIEKHHNFTLVCRDLSELSTYARVDNQTFRLIKNNTPGPYTFIFKGTKEVPKRLLNDKKKTIGIRVIAHPIACALLEELGEPLMSCSLILPGEEYTESDPDEIIERLDKHVDLIIHGGYLAEQATTVVDLSEDEVQILRVGCGDTSPFE</sequence>
<evidence type="ECO:0000259" key="1">
    <source>
        <dbReference type="PROSITE" id="PS51163"/>
    </source>
</evidence>
<organism evidence="2">
    <name type="scientific">Pseudoalteromonas translucida KMM 520</name>
    <dbReference type="NCBI Taxonomy" id="1315283"/>
    <lineage>
        <taxon>Bacteria</taxon>
        <taxon>Pseudomonadati</taxon>
        <taxon>Pseudomonadota</taxon>
        <taxon>Gammaproteobacteria</taxon>
        <taxon>Alteromonadales</taxon>
        <taxon>Pseudoalteromonadaceae</taxon>
        <taxon>Pseudoalteromonas</taxon>
    </lineage>
</organism>
<dbReference type="AlphaFoldDB" id="A0A0U2NGD3"/>
<name>A0A0U2NGD3_9GAMM</name>
<dbReference type="SUPFAM" id="SSF55821">
    <property type="entry name" value="YrdC/RibB"/>
    <property type="match status" value="1"/>
</dbReference>
<dbReference type="NCBIfam" id="TIGR00057">
    <property type="entry name" value="L-threonylcarbamoyladenylate synthase"/>
    <property type="match status" value="1"/>
</dbReference>
<reference evidence="2 3" key="1">
    <citation type="submission" date="2015-03" db="EMBL/GenBank/DDBJ databases">
        <authorList>
            <person name="Murphy D."/>
        </authorList>
    </citation>
    <scope>NUCLEOTIDE SEQUENCE [LARGE SCALE GENOMIC DNA]</scope>
    <source>
        <strain evidence="2 3">KMM 520</strain>
    </source>
</reference>
<dbReference type="Proteomes" id="UP000065261">
    <property type="component" value="Chromosome I"/>
</dbReference>
<dbReference type="Pfam" id="PF01300">
    <property type="entry name" value="Sua5_yciO_yrdC"/>
    <property type="match status" value="1"/>
</dbReference>
<proteinExistence type="predicted"/>
<dbReference type="InterPro" id="IPR052532">
    <property type="entry name" value="SUA5_domain"/>
</dbReference>
<dbReference type="OrthoDB" id="9781656at2"/>
<dbReference type="GO" id="GO:0003725">
    <property type="term" value="F:double-stranded RNA binding"/>
    <property type="evidence" value="ECO:0007669"/>
    <property type="project" value="InterPro"/>
</dbReference>
<dbReference type="PANTHER" id="PTHR42828">
    <property type="entry name" value="DHBP SYNTHASE RIBB-LIKE ALPHA/BETA DOMAIN-CONTAINING PROTEIN"/>
    <property type="match status" value="1"/>
</dbReference>
<dbReference type="InterPro" id="IPR017945">
    <property type="entry name" value="DHBP_synth_RibB-like_a/b_dom"/>
</dbReference>
<accession>A0A0U2NGD3</accession>
<dbReference type="RefSeq" id="WP_011327977.1">
    <property type="nucleotide sequence ID" value="NZ_CP011034.1"/>
</dbReference>
<dbReference type="PATRIC" id="fig|1315283.4.peg.1411"/>
<dbReference type="InterPro" id="IPR006070">
    <property type="entry name" value="Sua5-like_dom"/>
</dbReference>
<dbReference type="Gene3D" id="3.90.870.10">
    <property type="entry name" value="DHBP synthase"/>
    <property type="match status" value="1"/>
</dbReference>
<feature type="domain" description="YrdC-like" evidence="1">
    <location>
        <begin position="14"/>
        <end position="200"/>
    </location>
</feature>
<evidence type="ECO:0000313" key="2">
    <source>
        <dbReference type="EMBL" id="ALS32819.1"/>
    </source>
</evidence>
<gene>
    <name evidence="2" type="ORF">PTRA_a1636</name>
</gene>
<dbReference type="PROSITE" id="PS51163">
    <property type="entry name" value="YRDC"/>
    <property type="match status" value="1"/>
</dbReference>
<evidence type="ECO:0000313" key="3">
    <source>
        <dbReference type="Proteomes" id="UP000065261"/>
    </source>
</evidence>
<protein>
    <recommendedName>
        <fullName evidence="1">YrdC-like domain-containing protein</fullName>
    </recommendedName>
</protein>
<dbReference type="GeneID" id="300941497"/>
<dbReference type="KEGG" id="ptn:PTRA_a1636"/>
<dbReference type="EMBL" id="CP011034">
    <property type="protein sequence ID" value="ALS32819.1"/>
    <property type="molecule type" value="Genomic_DNA"/>
</dbReference>
<dbReference type="PANTHER" id="PTHR42828:SF3">
    <property type="entry name" value="THREONYLCARBAMOYL-AMP SYNTHASE"/>
    <property type="match status" value="1"/>
</dbReference>